<protein>
    <submittedName>
        <fullName evidence="6">Sugar phosphate isomerase/epimerase and 4-hydroxyphenylpyruvate domain-containing protein</fullName>
    </submittedName>
</protein>
<dbReference type="Pfam" id="PF00903">
    <property type="entry name" value="Glyoxalase"/>
    <property type="match status" value="1"/>
</dbReference>
<dbReference type="InterPro" id="IPR029068">
    <property type="entry name" value="Glyas_Bleomycin-R_OHBP_Dase"/>
</dbReference>
<dbReference type="PANTHER" id="PTHR11959:SF1">
    <property type="entry name" value="4-HYDROXYPHENYLPYRUVATE DIOXYGENASE"/>
    <property type="match status" value="1"/>
</dbReference>
<organism evidence="6 7">
    <name type="scientific">Arthrobacter deserti</name>
    <dbReference type="NCBI Taxonomy" id="1742687"/>
    <lineage>
        <taxon>Bacteria</taxon>
        <taxon>Bacillati</taxon>
        <taxon>Actinomycetota</taxon>
        <taxon>Actinomycetes</taxon>
        <taxon>Micrococcales</taxon>
        <taxon>Micrococcaceae</taxon>
        <taxon>Arthrobacter</taxon>
    </lineage>
</organism>
<comment type="caution">
    <text evidence="6">The sequence shown here is derived from an EMBL/GenBank/DDBJ whole genome shotgun (WGS) entry which is preliminary data.</text>
</comment>
<feature type="domain" description="VOC" evidence="5">
    <location>
        <begin position="21"/>
        <end position="167"/>
    </location>
</feature>
<dbReference type="InterPro" id="IPR005956">
    <property type="entry name" value="4OHPhenylPyrv_dOase"/>
</dbReference>
<evidence type="ECO:0000256" key="3">
    <source>
        <dbReference type="ARBA" id="ARBA00022737"/>
    </source>
</evidence>
<evidence type="ECO:0000259" key="5">
    <source>
        <dbReference type="PROSITE" id="PS51819"/>
    </source>
</evidence>
<dbReference type="PANTHER" id="PTHR11959">
    <property type="entry name" value="4-HYDROXYPHENYLPYRUVATE DIOXYGENASE"/>
    <property type="match status" value="1"/>
</dbReference>
<name>A0ABX1JVW6_9MICC</name>
<dbReference type="SUPFAM" id="SSF54593">
    <property type="entry name" value="Glyoxalase/Bleomycin resistance protein/Dihydroxybiphenyl dioxygenase"/>
    <property type="match status" value="1"/>
</dbReference>
<evidence type="ECO:0000256" key="4">
    <source>
        <dbReference type="ARBA" id="ARBA00023004"/>
    </source>
</evidence>
<dbReference type="EMBL" id="JAAZSR010000860">
    <property type="protein sequence ID" value="NKX52919.1"/>
    <property type="molecule type" value="Genomic_DNA"/>
</dbReference>
<gene>
    <name evidence="6" type="ORF">HER39_20550</name>
</gene>
<dbReference type="Gene3D" id="3.10.180.10">
    <property type="entry name" value="2,3-Dihydroxybiphenyl 1,2-Dioxygenase, domain 1"/>
    <property type="match status" value="1"/>
</dbReference>
<dbReference type="PROSITE" id="PS51819">
    <property type="entry name" value="VOC"/>
    <property type="match status" value="1"/>
</dbReference>
<feature type="non-terminal residue" evidence="6">
    <location>
        <position position="1"/>
    </location>
</feature>
<keyword evidence="3" id="KW-0677">Repeat</keyword>
<feature type="non-terminal residue" evidence="6">
    <location>
        <position position="182"/>
    </location>
</feature>
<dbReference type="GO" id="GO:0016853">
    <property type="term" value="F:isomerase activity"/>
    <property type="evidence" value="ECO:0007669"/>
    <property type="project" value="UniProtKB-KW"/>
</dbReference>
<accession>A0ABX1JVW6</accession>
<dbReference type="InterPro" id="IPR037523">
    <property type="entry name" value="VOC_core"/>
</dbReference>
<keyword evidence="6" id="KW-0413">Isomerase</keyword>
<evidence type="ECO:0000313" key="6">
    <source>
        <dbReference type="EMBL" id="NKX52919.1"/>
    </source>
</evidence>
<comment type="cofactor">
    <cofactor evidence="1">
        <name>Fe cation</name>
        <dbReference type="ChEBI" id="CHEBI:24875"/>
    </cofactor>
</comment>
<sequence>GEFTRPQGSAAGAGGADLITRIDHVNLAQPWQHFDESVLFYESTLAMSPSPSTEVPSPVGLVRSQVMRTCDGAVRLALNIAPLVMEKPGPSSESAYPQHIAFACTDLVALARGAVAAGLEFLKIPANYYSDLQARFRLDPALLAPLQELNLLYARDEHGEFLHFYTATVGSVFFEVVERRGG</sequence>
<evidence type="ECO:0000256" key="1">
    <source>
        <dbReference type="ARBA" id="ARBA00001962"/>
    </source>
</evidence>
<dbReference type="Proteomes" id="UP000523795">
    <property type="component" value="Unassembled WGS sequence"/>
</dbReference>
<proteinExistence type="inferred from homology"/>
<reference evidence="6 7" key="1">
    <citation type="submission" date="2020-04" db="EMBL/GenBank/DDBJ databases">
        <authorList>
            <person name="Liu S."/>
        </authorList>
    </citation>
    <scope>NUCLEOTIDE SEQUENCE [LARGE SCALE GENOMIC DNA]</scope>
    <source>
        <strain evidence="6 7">CGMCC 1.15091</strain>
    </source>
</reference>
<dbReference type="InterPro" id="IPR004360">
    <property type="entry name" value="Glyas_Fos-R_dOase_dom"/>
</dbReference>
<evidence type="ECO:0000256" key="2">
    <source>
        <dbReference type="ARBA" id="ARBA00005877"/>
    </source>
</evidence>
<comment type="similarity">
    <text evidence="2">Belongs to the 4HPPD family.</text>
</comment>
<evidence type="ECO:0000313" key="7">
    <source>
        <dbReference type="Proteomes" id="UP000523795"/>
    </source>
</evidence>
<keyword evidence="4" id="KW-0408">Iron</keyword>
<keyword evidence="7" id="KW-1185">Reference proteome</keyword>